<keyword evidence="3 6" id="KW-0479">Metal-binding</keyword>
<dbReference type="OrthoDB" id="9808603at2"/>
<keyword evidence="2 6" id="KW-0349">Heme</keyword>
<dbReference type="InterPro" id="IPR036909">
    <property type="entry name" value="Cyt_c-like_dom_sf"/>
</dbReference>
<sequence length="107" mass="11572">MRYRWSVPILLGLAVYAAGAHAGDPGAGRKKAIQCQTCHGLEGLSRIPEAPNLAGQPEIYLRKALTDYKTGARRNEMMSVVAPSLSEADIDDLASYFSSIRIEVTPP</sequence>
<keyword evidence="7" id="KW-0732">Signal</keyword>
<feature type="chain" id="PRO_5012021766" evidence="7">
    <location>
        <begin position="23"/>
        <end position="107"/>
    </location>
</feature>
<dbReference type="InterPro" id="IPR009056">
    <property type="entry name" value="Cyt_c-like_dom"/>
</dbReference>
<gene>
    <name evidence="9" type="ORF">CRT60_02400</name>
</gene>
<dbReference type="GO" id="GO:0046872">
    <property type="term" value="F:metal ion binding"/>
    <property type="evidence" value="ECO:0007669"/>
    <property type="project" value="UniProtKB-KW"/>
</dbReference>
<dbReference type="GO" id="GO:0020037">
    <property type="term" value="F:heme binding"/>
    <property type="evidence" value="ECO:0007669"/>
    <property type="project" value="InterPro"/>
</dbReference>
<evidence type="ECO:0000256" key="2">
    <source>
        <dbReference type="ARBA" id="ARBA00022617"/>
    </source>
</evidence>
<evidence type="ECO:0000259" key="8">
    <source>
        <dbReference type="PROSITE" id="PS51007"/>
    </source>
</evidence>
<dbReference type="RefSeq" id="WP_098734863.1">
    <property type="nucleotide sequence ID" value="NZ_PDKW01000037.1"/>
</dbReference>
<dbReference type="SUPFAM" id="SSF46626">
    <property type="entry name" value="Cytochrome c"/>
    <property type="match status" value="1"/>
</dbReference>
<keyword evidence="10" id="KW-1185">Reference proteome</keyword>
<evidence type="ECO:0000256" key="1">
    <source>
        <dbReference type="ARBA" id="ARBA00022448"/>
    </source>
</evidence>
<dbReference type="PROSITE" id="PS51007">
    <property type="entry name" value="CYTC"/>
    <property type="match status" value="1"/>
</dbReference>
<evidence type="ECO:0000256" key="4">
    <source>
        <dbReference type="ARBA" id="ARBA00022982"/>
    </source>
</evidence>
<dbReference type="InterPro" id="IPR050597">
    <property type="entry name" value="Cytochrome_c_Oxidase_Subunit"/>
</dbReference>
<dbReference type="PANTHER" id="PTHR33751">
    <property type="entry name" value="CBB3-TYPE CYTOCHROME C OXIDASE SUBUNIT FIXP"/>
    <property type="match status" value="1"/>
</dbReference>
<evidence type="ECO:0000256" key="5">
    <source>
        <dbReference type="ARBA" id="ARBA00023004"/>
    </source>
</evidence>
<feature type="domain" description="Cytochrome c" evidence="8">
    <location>
        <begin position="23"/>
        <end position="101"/>
    </location>
</feature>
<dbReference type="GO" id="GO:0009055">
    <property type="term" value="F:electron transfer activity"/>
    <property type="evidence" value="ECO:0007669"/>
    <property type="project" value="InterPro"/>
</dbReference>
<name>A0A2B8BLY0_9PROT</name>
<evidence type="ECO:0000256" key="7">
    <source>
        <dbReference type="SAM" id="SignalP"/>
    </source>
</evidence>
<organism evidence="9 10">
    <name type="scientific">Azospirillum palustre</name>
    <dbReference type="NCBI Taxonomy" id="2044885"/>
    <lineage>
        <taxon>Bacteria</taxon>
        <taxon>Pseudomonadati</taxon>
        <taxon>Pseudomonadota</taxon>
        <taxon>Alphaproteobacteria</taxon>
        <taxon>Rhodospirillales</taxon>
        <taxon>Azospirillaceae</taxon>
        <taxon>Azospirillum</taxon>
    </lineage>
</organism>
<dbReference type="Pfam" id="PF00034">
    <property type="entry name" value="Cytochrom_C"/>
    <property type="match status" value="1"/>
</dbReference>
<dbReference type="EMBL" id="PDKW01000037">
    <property type="protein sequence ID" value="PGH58865.1"/>
    <property type="molecule type" value="Genomic_DNA"/>
</dbReference>
<proteinExistence type="predicted"/>
<evidence type="ECO:0000313" key="10">
    <source>
        <dbReference type="Proteomes" id="UP000225379"/>
    </source>
</evidence>
<dbReference type="Proteomes" id="UP000225379">
    <property type="component" value="Unassembled WGS sequence"/>
</dbReference>
<protein>
    <submittedName>
        <fullName evidence="9">Cytochrome C554</fullName>
    </submittedName>
</protein>
<dbReference type="AlphaFoldDB" id="A0A2B8BLY0"/>
<keyword evidence="5 6" id="KW-0408">Iron</keyword>
<evidence type="ECO:0000256" key="6">
    <source>
        <dbReference type="PROSITE-ProRule" id="PRU00433"/>
    </source>
</evidence>
<comment type="caution">
    <text evidence="9">The sequence shown here is derived from an EMBL/GenBank/DDBJ whole genome shotgun (WGS) entry which is preliminary data.</text>
</comment>
<keyword evidence="4" id="KW-0249">Electron transport</keyword>
<dbReference type="PANTHER" id="PTHR33751:SF9">
    <property type="entry name" value="CYTOCHROME C4"/>
    <property type="match status" value="1"/>
</dbReference>
<evidence type="ECO:0000313" key="9">
    <source>
        <dbReference type="EMBL" id="PGH58865.1"/>
    </source>
</evidence>
<dbReference type="Gene3D" id="1.10.760.10">
    <property type="entry name" value="Cytochrome c-like domain"/>
    <property type="match status" value="1"/>
</dbReference>
<evidence type="ECO:0000256" key="3">
    <source>
        <dbReference type="ARBA" id="ARBA00022723"/>
    </source>
</evidence>
<reference evidence="10" key="1">
    <citation type="submission" date="2017-10" db="EMBL/GenBank/DDBJ databases">
        <authorList>
            <person name="Kravchenko I.K."/>
            <person name="Grouzdev D.S."/>
        </authorList>
    </citation>
    <scope>NUCLEOTIDE SEQUENCE [LARGE SCALE GENOMIC DNA]</scope>
    <source>
        <strain evidence="10">B2</strain>
    </source>
</reference>
<keyword evidence="1" id="KW-0813">Transport</keyword>
<accession>A0A2B8BLY0</accession>
<feature type="signal peptide" evidence="7">
    <location>
        <begin position="1"/>
        <end position="22"/>
    </location>
</feature>